<dbReference type="Proteomes" id="UP000009222">
    <property type="component" value="Chromosome"/>
</dbReference>
<dbReference type="Gene3D" id="1.20.1530.20">
    <property type="match status" value="1"/>
</dbReference>
<keyword evidence="7" id="KW-1185">Reference proteome</keyword>
<sequence length="323" mass="34616">MPSGSKPAEIANGCNRVLERFMPILTPIGVILGMLLPGFFIKLRPFVPWIFGIMTLSGALKLKVRDLGQTARHPLPIIFFLLTARIITPVMVFLLGALFFGSDADTISGYVLIYAAPTAVSGFVWVTIFRGDPALSLGLILLDTLLAPFVVPGTVRLLLGTRIVLDMYGISLSLMYMVVIPTIIGVALNELSRGAAPRIAGPYLTPLAKICMIIVICANVAAVTDQIHFISSRFWIVGAACIFFSVLGFVVGKLAGLLGKFDRGKQVSLFYSVGLHNTSAAMTLGIEFFPGPAALPSVLGIIFQQTIAALMGRVFMGKNPADE</sequence>
<dbReference type="STRING" id="545695.TREAZ_2382"/>
<keyword evidence="4 5" id="KW-0472">Membrane</keyword>
<name>F5YGD6_LEAAZ</name>
<dbReference type="RefSeq" id="WP_015713132.1">
    <property type="nucleotide sequence ID" value="NC_015577.1"/>
</dbReference>
<feature type="transmembrane region" description="Helical" evidence="5">
    <location>
        <begin position="21"/>
        <end position="40"/>
    </location>
</feature>
<dbReference type="HOGENOM" id="CLU_071795_0_0_12"/>
<feature type="transmembrane region" description="Helical" evidence="5">
    <location>
        <begin position="200"/>
        <end position="222"/>
    </location>
</feature>
<dbReference type="EMBL" id="CP001841">
    <property type="protein sequence ID" value="AEF83063.1"/>
    <property type="molecule type" value="Genomic_DNA"/>
</dbReference>
<reference evidence="7" key="1">
    <citation type="submission" date="2009-12" db="EMBL/GenBank/DDBJ databases">
        <title>Complete sequence of Treponema azotonutricium strain ZAS-9.</title>
        <authorList>
            <person name="Tetu S.G."/>
            <person name="Matson E."/>
            <person name="Ren Q."/>
            <person name="Seshadri R."/>
            <person name="Elbourne L."/>
            <person name="Hassan K.A."/>
            <person name="Durkin A."/>
            <person name="Radune D."/>
            <person name="Mohamoud Y."/>
            <person name="Shay R."/>
            <person name="Jin S."/>
            <person name="Zhang X."/>
            <person name="Lucey K."/>
            <person name="Ballor N.R."/>
            <person name="Ottesen E."/>
            <person name="Rosenthal R."/>
            <person name="Allen A."/>
            <person name="Leadbetter J.R."/>
            <person name="Paulsen I.T."/>
        </authorList>
    </citation>
    <scope>NUCLEOTIDE SEQUENCE [LARGE SCALE GENOMIC DNA]</scope>
    <source>
        <strain evidence="7">ATCC BAA-888 / DSM 13862 / ZAS-9</strain>
    </source>
</reference>
<protein>
    <submittedName>
        <fullName evidence="6">Bile acid:sodium</fullName>
    </submittedName>
</protein>
<reference evidence="6 7" key="2">
    <citation type="journal article" date="2011" name="ISME J.">
        <title>RNA-seq reveals cooperative metabolic interactions between two termite-gut spirochete species in co-culture.</title>
        <authorList>
            <person name="Rosenthal A.Z."/>
            <person name="Matson E.G."/>
            <person name="Eldar A."/>
            <person name="Leadbetter J.R."/>
        </authorList>
    </citation>
    <scope>NUCLEOTIDE SEQUENCE [LARGE SCALE GENOMIC DNA]</scope>
    <source>
        <strain evidence="7">ATCC BAA-888 / DSM 13862 / ZAS-9</strain>
    </source>
</reference>
<feature type="transmembrane region" description="Helical" evidence="5">
    <location>
        <begin position="76"/>
        <end position="101"/>
    </location>
</feature>
<dbReference type="PANTHER" id="PTHR10361:SF28">
    <property type="entry name" value="P3 PROTEIN-RELATED"/>
    <property type="match status" value="1"/>
</dbReference>
<feature type="transmembrane region" description="Helical" evidence="5">
    <location>
        <begin position="107"/>
        <end position="128"/>
    </location>
</feature>
<dbReference type="GO" id="GO:0016020">
    <property type="term" value="C:membrane"/>
    <property type="evidence" value="ECO:0007669"/>
    <property type="project" value="UniProtKB-SubCell"/>
</dbReference>
<dbReference type="OrthoDB" id="1551454at2"/>
<dbReference type="PANTHER" id="PTHR10361">
    <property type="entry name" value="SODIUM-BILE ACID COTRANSPORTER"/>
    <property type="match status" value="1"/>
</dbReference>
<keyword evidence="2 5" id="KW-0812">Transmembrane</keyword>
<evidence type="ECO:0000313" key="7">
    <source>
        <dbReference type="Proteomes" id="UP000009222"/>
    </source>
</evidence>
<dbReference type="FunCoup" id="F5YGD6">
    <property type="interactions" value="12"/>
</dbReference>
<gene>
    <name evidence="6" type="ordered locus">TREAZ_2382</name>
</gene>
<dbReference type="KEGG" id="taz:TREAZ_2382"/>
<feature type="transmembrane region" description="Helical" evidence="5">
    <location>
        <begin position="234"/>
        <end position="257"/>
    </location>
</feature>
<dbReference type="InterPro" id="IPR004710">
    <property type="entry name" value="Bilac:Na_transpt"/>
</dbReference>
<evidence type="ECO:0000256" key="2">
    <source>
        <dbReference type="ARBA" id="ARBA00022692"/>
    </source>
</evidence>
<feature type="transmembrane region" description="Helical" evidence="5">
    <location>
        <begin position="135"/>
        <end position="155"/>
    </location>
</feature>
<evidence type="ECO:0000256" key="3">
    <source>
        <dbReference type="ARBA" id="ARBA00022989"/>
    </source>
</evidence>
<evidence type="ECO:0000256" key="5">
    <source>
        <dbReference type="SAM" id="Phobius"/>
    </source>
</evidence>
<keyword evidence="3 5" id="KW-1133">Transmembrane helix</keyword>
<dbReference type="InterPro" id="IPR002657">
    <property type="entry name" value="BilAc:Na_symport/Acr3"/>
</dbReference>
<dbReference type="InterPro" id="IPR038770">
    <property type="entry name" value="Na+/solute_symporter_sf"/>
</dbReference>
<organism evidence="6 7">
    <name type="scientific">Leadbettera azotonutricia (strain ATCC BAA-888 / DSM 13862 / ZAS-9)</name>
    <name type="common">Treponema azotonutricium</name>
    <dbReference type="NCBI Taxonomy" id="545695"/>
    <lineage>
        <taxon>Bacteria</taxon>
        <taxon>Pseudomonadati</taxon>
        <taxon>Spirochaetota</taxon>
        <taxon>Spirochaetia</taxon>
        <taxon>Spirochaetales</taxon>
        <taxon>Breznakiellaceae</taxon>
        <taxon>Leadbettera</taxon>
    </lineage>
</organism>
<proteinExistence type="predicted"/>
<evidence type="ECO:0000256" key="1">
    <source>
        <dbReference type="ARBA" id="ARBA00004141"/>
    </source>
</evidence>
<evidence type="ECO:0000256" key="4">
    <source>
        <dbReference type="ARBA" id="ARBA00023136"/>
    </source>
</evidence>
<accession>F5YGD6</accession>
<evidence type="ECO:0000313" key="6">
    <source>
        <dbReference type="EMBL" id="AEF83063.1"/>
    </source>
</evidence>
<feature type="transmembrane region" description="Helical" evidence="5">
    <location>
        <begin position="167"/>
        <end position="188"/>
    </location>
</feature>
<dbReference type="eggNOG" id="COG0385">
    <property type="taxonomic scope" value="Bacteria"/>
</dbReference>
<comment type="subcellular location">
    <subcellularLocation>
        <location evidence="1">Membrane</location>
        <topology evidence="1">Multi-pass membrane protein</topology>
    </subcellularLocation>
</comment>
<dbReference type="AlphaFoldDB" id="F5YGD6"/>
<dbReference type="InParanoid" id="F5YGD6"/>
<dbReference type="Pfam" id="PF01758">
    <property type="entry name" value="SBF"/>
    <property type="match status" value="1"/>
</dbReference>